<dbReference type="EMBL" id="JAAALK010000282">
    <property type="protein sequence ID" value="KAG8078490.1"/>
    <property type="molecule type" value="Genomic_DNA"/>
</dbReference>
<keyword evidence="8" id="KW-0560">Oxidoreductase</keyword>
<keyword evidence="6" id="KW-0479">Metal-binding</keyword>
<dbReference type="CDD" id="cd13875">
    <property type="entry name" value="CuRO_2_LCC_plant"/>
    <property type="match status" value="1"/>
</dbReference>
<dbReference type="PROSITE" id="PS00080">
    <property type="entry name" value="MULTICOPPER_OXIDASE2"/>
    <property type="match status" value="1"/>
</dbReference>
<evidence type="ECO:0000256" key="4">
    <source>
        <dbReference type="ARBA" id="ARBA00010609"/>
    </source>
</evidence>
<organism evidence="14 15">
    <name type="scientific">Zizania palustris</name>
    <name type="common">Northern wild rice</name>
    <dbReference type="NCBI Taxonomy" id="103762"/>
    <lineage>
        <taxon>Eukaryota</taxon>
        <taxon>Viridiplantae</taxon>
        <taxon>Streptophyta</taxon>
        <taxon>Embryophyta</taxon>
        <taxon>Tracheophyta</taxon>
        <taxon>Spermatophyta</taxon>
        <taxon>Magnoliopsida</taxon>
        <taxon>Liliopsida</taxon>
        <taxon>Poales</taxon>
        <taxon>Poaceae</taxon>
        <taxon>BOP clade</taxon>
        <taxon>Oryzoideae</taxon>
        <taxon>Oryzeae</taxon>
        <taxon>Zizaniinae</taxon>
        <taxon>Zizania</taxon>
    </lineage>
</organism>
<feature type="signal peptide" evidence="10">
    <location>
        <begin position="1"/>
        <end position="22"/>
    </location>
</feature>
<protein>
    <recommendedName>
        <fullName evidence="16">Laccase</fullName>
    </recommendedName>
</protein>
<evidence type="ECO:0000313" key="14">
    <source>
        <dbReference type="EMBL" id="KAG8078490.1"/>
    </source>
</evidence>
<keyword evidence="9" id="KW-0186">Copper</keyword>
<dbReference type="InterPro" id="IPR033138">
    <property type="entry name" value="Cu_oxidase_CS"/>
</dbReference>
<dbReference type="InterPro" id="IPR011707">
    <property type="entry name" value="Cu-oxidase-like_N"/>
</dbReference>
<evidence type="ECO:0000259" key="12">
    <source>
        <dbReference type="Pfam" id="PF07731"/>
    </source>
</evidence>
<dbReference type="GO" id="GO:0048046">
    <property type="term" value="C:apoplast"/>
    <property type="evidence" value="ECO:0007669"/>
    <property type="project" value="InterPro"/>
</dbReference>
<keyword evidence="7" id="KW-0677">Repeat</keyword>
<dbReference type="GO" id="GO:0052716">
    <property type="term" value="F:hydroquinone:oxygen oxidoreductase activity"/>
    <property type="evidence" value="ECO:0007669"/>
    <property type="project" value="InterPro"/>
</dbReference>
<comment type="cofactor">
    <cofactor evidence="1">
        <name>Cu cation</name>
        <dbReference type="ChEBI" id="CHEBI:23378"/>
    </cofactor>
</comment>
<dbReference type="CDD" id="cd13849">
    <property type="entry name" value="CuRO_1_LCC_plant"/>
    <property type="match status" value="1"/>
</dbReference>
<keyword evidence="5" id="KW-0964">Secreted</keyword>
<dbReference type="PANTHER" id="PTHR11709">
    <property type="entry name" value="MULTI-COPPER OXIDASE"/>
    <property type="match status" value="1"/>
</dbReference>
<dbReference type="GO" id="GO:0005507">
    <property type="term" value="F:copper ion binding"/>
    <property type="evidence" value="ECO:0007669"/>
    <property type="project" value="InterPro"/>
</dbReference>
<sequence length="585" mass="63723">MPCSWLILVFAVLPSVASVAQAAIVEHTFRVSTPSLPRVCQPGNVTVTAVNGRVPGPEIEAREGDTLVVHVINDSPYNVTVHWHGVFQRGTPWADGPAMVTQCPIRLGHRYTYRFAVAGQEGTLWWHAHSSFMRSTVHGALVIRPRRGAGAGAGRYPFRTPDEEKTVLLGEWWNGDTVVLENQAFSTGKTMRNADAYTINGMPGDLYGCPEMTNNRIAKFEVSRDKTYLLRIINAALNTAFFFKVAGHTFTVVAADASYTEPYETDVIVIAPGQTVDALMAADASPGCYYMAISSYQSANPSLPFNGNTSTAVVEYLDAAPAPTSYPSSSPLFPTLPEPNDTFTAHQFYTSLTALVRLSRLAVPLAVDTRMFVTIGLGFSICQLTQTQCMSNQTVVVATMNNVSFTLPTTVSMLEAQYRDTPDGVYTRDFPDQPPVVFDYTSTSLPRALSSTGSPSTTKVKTLRYNATVEMVLQNTALIGRESHPMHLHGFNFFVLAQGFGNYDGGDAAGEEKFNLVNPQERNTIAVPTGGWAVIRFVADNPGMWAMHCHIDAHLRIGLGMVFEVESGPTPETALPPPPPHFPQC</sequence>
<dbReference type="PROSITE" id="PS00079">
    <property type="entry name" value="MULTICOPPER_OXIDASE1"/>
    <property type="match status" value="1"/>
</dbReference>
<accession>A0A8J5T8Y7</accession>
<dbReference type="InterPro" id="IPR045087">
    <property type="entry name" value="Cu-oxidase_fam"/>
</dbReference>
<dbReference type="InterPro" id="IPR002355">
    <property type="entry name" value="Cu_oxidase_Cu_BS"/>
</dbReference>
<dbReference type="InterPro" id="IPR017761">
    <property type="entry name" value="Laccase"/>
</dbReference>
<comment type="subcellular location">
    <subcellularLocation>
        <location evidence="3">Secreted</location>
    </subcellularLocation>
</comment>
<proteinExistence type="inferred from homology"/>
<dbReference type="OrthoDB" id="2121828at2759"/>
<evidence type="ECO:0000256" key="9">
    <source>
        <dbReference type="ARBA" id="ARBA00023008"/>
    </source>
</evidence>
<dbReference type="PANTHER" id="PTHR11709:SF339">
    <property type="entry name" value="LACCASE-6"/>
    <property type="match status" value="1"/>
</dbReference>
<evidence type="ECO:0000313" key="15">
    <source>
        <dbReference type="Proteomes" id="UP000729402"/>
    </source>
</evidence>
<comment type="caution">
    <text evidence="14">The sequence shown here is derived from an EMBL/GenBank/DDBJ whole genome shotgun (WGS) entry which is preliminary data.</text>
</comment>
<evidence type="ECO:0000256" key="1">
    <source>
        <dbReference type="ARBA" id="ARBA00001935"/>
    </source>
</evidence>
<evidence type="ECO:0000259" key="13">
    <source>
        <dbReference type="Pfam" id="PF07732"/>
    </source>
</evidence>
<evidence type="ECO:0000259" key="11">
    <source>
        <dbReference type="Pfam" id="PF00394"/>
    </source>
</evidence>
<gene>
    <name evidence="14" type="ORF">GUJ93_ZPchr0007g4091</name>
</gene>
<dbReference type="InterPro" id="IPR034288">
    <property type="entry name" value="CuRO_1_LCC"/>
</dbReference>
<feature type="domain" description="Plastocyanin-like" evidence="12">
    <location>
        <begin position="429"/>
        <end position="567"/>
    </location>
</feature>
<comment type="function">
    <text evidence="2">Lignin degradation and detoxification of lignin-derived products.</text>
</comment>
<dbReference type="Pfam" id="PF07732">
    <property type="entry name" value="Cu-oxidase_3"/>
    <property type="match status" value="1"/>
</dbReference>
<evidence type="ECO:0000256" key="7">
    <source>
        <dbReference type="ARBA" id="ARBA00022737"/>
    </source>
</evidence>
<keyword evidence="10" id="KW-0732">Signal</keyword>
<evidence type="ECO:0000256" key="6">
    <source>
        <dbReference type="ARBA" id="ARBA00022723"/>
    </source>
</evidence>
<reference evidence="14" key="1">
    <citation type="journal article" date="2021" name="bioRxiv">
        <title>Whole Genome Assembly and Annotation of Northern Wild Rice, Zizania palustris L., Supports a Whole Genome Duplication in the Zizania Genus.</title>
        <authorList>
            <person name="Haas M."/>
            <person name="Kono T."/>
            <person name="Macchietto M."/>
            <person name="Millas R."/>
            <person name="McGilp L."/>
            <person name="Shao M."/>
            <person name="Duquette J."/>
            <person name="Hirsch C.N."/>
            <person name="Kimball J."/>
        </authorList>
    </citation>
    <scope>NUCLEOTIDE SEQUENCE</scope>
    <source>
        <tissue evidence="14">Fresh leaf tissue</tissue>
    </source>
</reference>
<evidence type="ECO:0000256" key="2">
    <source>
        <dbReference type="ARBA" id="ARBA00002075"/>
    </source>
</evidence>
<dbReference type="GO" id="GO:0046274">
    <property type="term" value="P:lignin catabolic process"/>
    <property type="evidence" value="ECO:0007669"/>
    <property type="project" value="InterPro"/>
</dbReference>
<evidence type="ECO:0000256" key="5">
    <source>
        <dbReference type="ARBA" id="ARBA00022525"/>
    </source>
</evidence>
<dbReference type="Pfam" id="PF07731">
    <property type="entry name" value="Cu-oxidase_2"/>
    <property type="match status" value="1"/>
</dbReference>
<feature type="domain" description="Plastocyanin-like" evidence="13">
    <location>
        <begin position="45"/>
        <end position="147"/>
    </location>
</feature>
<dbReference type="InterPro" id="IPR011706">
    <property type="entry name" value="Cu-oxidase_C"/>
</dbReference>
<keyword evidence="15" id="KW-1185">Reference proteome</keyword>
<dbReference type="AlphaFoldDB" id="A0A8J5T8Y7"/>
<evidence type="ECO:0000256" key="3">
    <source>
        <dbReference type="ARBA" id="ARBA00004613"/>
    </source>
</evidence>
<dbReference type="InterPro" id="IPR034285">
    <property type="entry name" value="CuRO_2_LCC"/>
</dbReference>
<feature type="domain" description="Plastocyanin-like" evidence="11">
    <location>
        <begin position="164"/>
        <end position="314"/>
    </location>
</feature>
<reference evidence="14" key="2">
    <citation type="submission" date="2021-02" db="EMBL/GenBank/DDBJ databases">
        <authorList>
            <person name="Kimball J.A."/>
            <person name="Haas M.W."/>
            <person name="Macchietto M."/>
            <person name="Kono T."/>
            <person name="Duquette J."/>
            <person name="Shao M."/>
        </authorList>
    </citation>
    <scope>NUCLEOTIDE SEQUENCE</scope>
    <source>
        <tissue evidence="14">Fresh leaf tissue</tissue>
    </source>
</reference>
<dbReference type="NCBIfam" id="TIGR03389">
    <property type="entry name" value="laccase"/>
    <property type="match status" value="1"/>
</dbReference>
<feature type="chain" id="PRO_5035249717" description="Laccase" evidence="10">
    <location>
        <begin position="23"/>
        <end position="585"/>
    </location>
</feature>
<name>A0A8J5T8Y7_ZIZPA</name>
<dbReference type="Pfam" id="PF00394">
    <property type="entry name" value="Cu-oxidase"/>
    <property type="match status" value="1"/>
</dbReference>
<dbReference type="InterPro" id="IPR001117">
    <property type="entry name" value="Cu-oxidase_2nd"/>
</dbReference>
<evidence type="ECO:0000256" key="8">
    <source>
        <dbReference type="ARBA" id="ARBA00023002"/>
    </source>
</evidence>
<comment type="similarity">
    <text evidence="4">Belongs to the multicopper oxidase family.</text>
</comment>
<dbReference type="Proteomes" id="UP000729402">
    <property type="component" value="Unassembled WGS sequence"/>
</dbReference>
<evidence type="ECO:0008006" key="16">
    <source>
        <dbReference type="Google" id="ProtNLM"/>
    </source>
</evidence>
<evidence type="ECO:0000256" key="10">
    <source>
        <dbReference type="SAM" id="SignalP"/>
    </source>
</evidence>